<dbReference type="InterPro" id="IPR001872">
    <property type="entry name" value="Peptidase_A8"/>
</dbReference>
<reference evidence="12" key="1">
    <citation type="submission" date="2016-10" db="EMBL/GenBank/DDBJ databases">
        <authorList>
            <person name="Beylefeld A."/>
            <person name="Abolnik C."/>
        </authorList>
    </citation>
    <scope>NUCLEOTIDE SEQUENCE [LARGE SCALE GENOMIC DNA]</scope>
    <source>
        <strain evidence="12">B359_6</strain>
    </source>
</reference>
<evidence type="ECO:0000256" key="4">
    <source>
        <dbReference type="ARBA" id="ARBA00022692"/>
    </source>
</evidence>
<evidence type="ECO:0000256" key="6">
    <source>
        <dbReference type="ARBA" id="ARBA00022801"/>
    </source>
</evidence>
<dbReference type="EMBL" id="CP017813">
    <property type="protein sequence ID" value="APJ38438.1"/>
    <property type="molecule type" value="Genomic_DNA"/>
</dbReference>
<protein>
    <submittedName>
        <fullName evidence="11">Uncharacterized protein</fullName>
    </submittedName>
</protein>
<dbReference type="GO" id="GO:0016020">
    <property type="term" value="C:membrane"/>
    <property type="evidence" value="ECO:0007669"/>
    <property type="project" value="InterPro"/>
</dbReference>
<dbReference type="Proteomes" id="UP000184322">
    <property type="component" value="Chromosome"/>
</dbReference>
<organism evidence="11 12">
    <name type="scientific">Mycoplasmopsis pullorum</name>
    <dbReference type="NCBI Taxonomy" id="48003"/>
    <lineage>
        <taxon>Bacteria</taxon>
        <taxon>Bacillati</taxon>
        <taxon>Mycoplasmatota</taxon>
        <taxon>Mycoplasmoidales</taxon>
        <taxon>Metamycoplasmataceae</taxon>
        <taxon>Mycoplasmopsis</taxon>
    </lineage>
</organism>
<evidence type="ECO:0000256" key="9">
    <source>
        <dbReference type="RuleBase" id="RU004181"/>
    </source>
</evidence>
<feature type="transmembrane region" description="Helical" evidence="10">
    <location>
        <begin position="29"/>
        <end position="49"/>
    </location>
</feature>
<keyword evidence="4 10" id="KW-0812">Transmembrane</keyword>
<dbReference type="GO" id="GO:0006508">
    <property type="term" value="P:proteolysis"/>
    <property type="evidence" value="ECO:0007669"/>
    <property type="project" value="UniProtKB-KW"/>
</dbReference>
<evidence type="ECO:0000313" key="11">
    <source>
        <dbReference type="EMBL" id="APJ38438.1"/>
    </source>
</evidence>
<evidence type="ECO:0000256" key="3">
    <source>
        <dbReference type="ARBA" id="ARBA00022670"/>
    </source>
</evidence>
<name>A0A1L4FS59_9BACT</name>
<keyword evidence="7 10" id="KW-1133">Transmembrane helix</keyword>
<evidence type="ECO:0000256" key="7">
    <source>
        <dbReference type="ARBA" id="ARBA00022989"/>
    </source>
</evidence>
<keyword evidence="12" id="KW-1185">Reference proteome</keyword>
<evidence type="ECO:0000256" key="2">
    <source>
        <dbReference type="ARBA" id="ARBA00022475"/>
    </source>
</evidence>
<feature type="transmembrane region" description="Helical" evidence="10">
    <location>
        <begin position="140"/>
        <end position="163"/>
    </location>
</feature>
<accession>A0A1L4FS59</accession>
<evidence type="ECO:0000256" key="8">
    <source>
        <dbReference type="ARBA" id="ARBA00023136"/>
    </source>
</evidence>
<dbReference type="PANTHER" id="PTHR33695">
    <property type="entry name" value="LIPOPROTEIN SIGNAL PEPTIDASE"/>
    <property type="match status" value="1"/>
</dbReference>
<feature type="transmembrane region" description="Helical" evidence="10">
    <location>
        <begin position="183"/>
        <end position="204"/>
    </location>
</feature>
<evidence type="ECO:0000256" key="1">
    <source>
        <dbReference type="ARBA" id="ARBA00006139"/>
    </source>
</evidence>
<evidence type="ECO:0000256" key="10">
    <source>
        <dbReference type="SAM" id="Phobius"/>
    </source>
</evidence>
<sequence>MNLNKFADYLTGAWNSFCFHIKQNYKKILINYAIFLGIFTILLLCDQMVKTFVWGHSNVHDGKEIDGKLLVEYNGNWIDPESIVPRQSQWINFHGIIGIRYVWHKGVTFLPKGVSIILIQILSMIIFLCVLCAPLFTNKIILLVLLSSIAAGDMGNMLDRFIFKGYVKDMLYFPFLDKGTFNLADAFVVIGALLFASYFIFEFIMELIQTRKKDNIVEIDSN</sequence>
<keyword evidence="5" id="KW-0064">Aspartyl protease</keyword>
<keyword evidence="6" id="KW-0378">Hydrolase</keyword>
<proteinExistence type="inferred from homology"/>
<feature type="transmembrane region" description="Helical" evidence="10">
    <location>
        <begin position="113"/>
        <end position="133"/>
    </location>
</feature>
<dbReference type="RefSeq" id="WP_073372441.1">
    <property type="nucleotide sequence ID" value="NZ_CP017813.1"/>
</dbReference>
<dbReference type="Pfam" id="PF01252">
    <property type="entry name" value="Peptidase_A8"/>
    <property type="match status" value="1"/>
</dbReference>
<dbReference type="AlphaFoldDB" id="A0A1L4FS59"/>
<keyword evidence="8 10" id="KW-0472">Membrane</keyword>
<dbReference type="STRING" id="48003.BLA55_02045"/>
<evidence type="ECO:0000313" key="12">
    <source>
        <dbReference type="Proteomes" id="UP000184322"/>
    </source>
</evidence>
<comment type="similarity">
    <text evidence="1 9">Belongs to the peptidase A8 family.</text>
</comment>
<gene>
    <name evidence="11" type="ORF">BLA55_02045</name>
</gene>
<keyword evidence="2" id="KW-1003">Cell membrane</keyword>
<evidence type="ECO:0000256" key="5">
    <source>
        <dbReference type="ARBA" id="ARBA00022750"/>
    </source>
</evidence>
<dbReference type="KEGG" id="mpul:BLA55_02045"/>
<dbReference type="PRINTS" id="PR00781">
    <property type="entry name" value="LIPOSIGPTASE"/>
</dbReference>
<dbReference type="GO" id="GO:0004190">
    <property type="term" value="F:aspartic-type endopeptidase activity"/>
    <property type="evidence" value="ECO:0007669"/>
    <property type="project" value="UniProtKB-KW"/>
</dbReference>
<keyword evidence="3" id="KW-0645">Protease</keyword>
<dbReference type="PANTHER" id="PTHR33695:SF1">
    <property type="entry name" value="LIPOPROTEIN SIGNAL PEPTIDASE"/>
    <property type="match status" value="1"/>
</dbReference>